<dbReference type="InterPro" id="IPR052574">
    <property type="entry name" value="CDIRP"/>
</dbReference>
<dbReference type="InterPro" id="IPR032675">
    <property type="entry name" value="LRR_dom_sf"/>
</dbReference>
<gene>
    <name evidence="3" type="ORF">ACFO3G_00550</name>
</gene>
<dbReference type="PANTHER" id="PTHR47566">
    <property type="match status" value="1"/>
</dbReference>
<dbReference type="SUPFAM" id="SSF52058">
    <property type="entry name" value="L domain-like"/>
    <property type="match status" value="1"/>
</dbReference>
<evidence type="ECO:0008006" key="5">
    <source>
        <dbReference type="Google" id="ProtNLM"/>
    </source>
</evidence>
<evidence type="ECO:0000313" key="4">
    <source>
        <dbReference type="Proteomes" id="UP001596020"/>
    </source>
</evidence>
<dbReference type="EMBL" id="JBHSGO010000005">
    <property type="protein sequence ID" value="MFC4665127.1"/>
    <property type="molecule type" value="Genomic_DNA"/>
</dbReference>
<dbReference type="RefSeq" id="WP_380076981.1">
    <property type="nucleotide sequence ID" value="NZ_JBHSGO010000005.1"/>
</dbReference>
<organism evidence="3 4">
    <name type="scientific">Falsiporphyromonas endometrii</name>
    <dbReference type="NCBI Taxonomy" id="1387297"/>
    <lineage>
        <taxon>Bacteria</taxon>
        <taxon>Pseudomonadati</taxon>
        <taxon>Bacteroidota</taxon>
        <taxon>Bacteroidia</taxon>
        <taxon>Bacteroidales</taxon>
        <taxon>Porphyromonadaceae</taxon>
        <taxon>Falsiporphyromonas</taxon>
    </lineage>
</organism>
<accession>A0ABV9K4Q9</accession>
<protein>
    <recommendedName>
        <fullName evidence="5">Internalin-J</fullName>
    </recommendedName>
</protein>
<sequence length="575" mass="64313">MKTTSNFKQLFRNVRGLFTVLSVVLFFSFGYDLRAENVPVGVVKMKTKAAIGSKVDVNIATIDESIPTLEGLKGEYKKGYVTYEVTNQDITITGKISELTVSFMQLESLDLSEITTLNSLDCSVNELKDLDVSANKDLEFFDCFYNKLTNLDLRQNKNLKYLSCSLNQLTQINLDECKNLSEVSCFLNKLSKDEVSKLISSLPDLSDLEEASMDDETIEPGRLTIINSSNPNIEEENVCLNTDVAKAHSKFWQVYDYNSNNVIEYDGEGGPIADENFVLKLKTNLKPGEKLILEMTPYFNARIEGVEGDFVDGYHEYKVAKNEVTVYGKLKEFISYSGEQISEIDFSKSNALKSVWLAGSTKKENVLKSLSFTDMPRLKTLVLNNNNKLDLLKVENCKRLNNLHFSNCKLSNVKFSNVPVLSFIECFQNQMKGAIMSDYLNALPDLSDMTKGKIFIINTKSNSEGNECNAEDLKSLRSKNWSVLDFKGGANNKEGVDYYPTSTEEVLSSNIKVGRDGSFAIISGLTEDLVSIYDMNGAILFQGIANLGEIRVPIHLLTNGMFVIKAGKKTFKLSL</sequence>
<keyword evidence="4" id="KW-1185">Reference proteome</keyword>
<keyword evidence="2" id="KW-0677">Repeat</keyword>
<evidence type="ECO:0000256" key="2">
    <source>
        <dbReference type="ARBA" id="ARBA00022737"/>
    </source>
</evidence>
<dbReference type="PANTHER" id="PTHR47566:SF1">
    <property type="entry name" value="PROTEIN NUD1"/>
    <property type="match status" value="1"/>
</dbReference>
<keyword evidence="1" id="KW-0433">Leucine-rich repeat</keyword>
<reference evidence="4" key="1">
    <citation type="journal article" date="2019" name="Int. J. Syst. Evol. Microbiol.">
        <title>The Global Catalogue of Microorganisms (GCM) 10K type strain sequencing project: providing services to taxonomists for standard genome sequencing and annotation.</title>
        <authorList>
            <consortium name="The Broad Institute Genomics Platform"/>
            <consortium name="The Broad Institute Genome Sequencing Center for Infectious Disease"/>
            <person name="Wu L."/>
            <person name="Ma J."/>
        </authorList>
    </citation>
    <scope>NUCLEOTIDE SEQUENCE [LARGE SCALE GENOMIC DNA]</scope>
    <source>
        <strain evidence="4">CGMCC 4.7357</strain>
    </source>
</reference>
<dbReference type="Proteomes" id="UP001596020">
    <property type="component" value="Unassembled WGS sequence"/>
</dbReference>
<comment type="caution">
    <text evidence="3">The sequence shown here is derived from an EMBL/GenBank/DDBJ whole genome shotgun (WGS) entry which is preliminary data.</text>
</comment>
<proteinExistence type="predicted"/>
<evidence type="ECO:0000313" key="3">
    <source>
        <dbReference type="EMBL" id="MFC4665127.1"/>
    </source>
</evidence>
<dbReference type="Gene3D" id="3.80.10.10">
    <property type="entry name" value="Ribonuclease Inhibitor"/>
    <property type="match status" value="2"/>
</dbReference>
<name>A0ABV9K4Q9_9PORP</name>
<evidence type="ECO:0000256" key="1">
    <source>
        <dbReference type="ARBA" id="ARBA00022614"/>
    </source>
</evidence>